<dbReference type="RefSeq" id="XP_001306366.1">
    <property type="nucleotide sequence ID" value="XM_001306365.1"/>
</dbReference>
<dbReference type="Proteomes" id="UP000001542">
    <property type="component" value="Unassembled WGS sequence"/>
</dbReference>
<keyword evidence="4" id="KW-1185">Reference proteome</keyword>
<protein>
    <recommendedName>
        <fullName evidence="2">Cilia- and flagella-associated protein 69 ARM repeats domain-containing protein</fullName>
    </recommendedName>
</protein>
<dbReference type="PANTHER" id="PTHR14716">
    <property type="entry name" value="CILIA- AND FLAGELLA-ASSOCIATED PROTEIN 69"/>
    <property type="match status" value="1"/>
</dbReference>
<gene>
    <name evidence="3" type="ORF">TVAG_137210</name>
</gene>
<dbReference type="InParanoid" id="A2FNS3"/>
<dbReference type="STRING" id="5722.A2FNS3"/>
<evidence type="ECO:0000313" key="4">
    <source>
        <dbReference type="Proteomes" id="UP000001542"/>
    </source>
</evidence>
<dbReference type="OrthoDB" id="10420067at2759"/>
<dbReference type="AlphaFoldDB" id="A2FNS3"/>
<dbReference type="PANTHER" id="PTHR14716:SF0">
    <property type="entry name" value="CILIA- AND FLAGELLA-ASSOCIATED PROTEIN 69"/>
    <property type="match status" value="1"/>
</dbReference>
<dbReference type="InterPro" id="IPR048732">
    <property type="entry name" value="CFA69"/>
</dbReference>
<dbReference type="VEuPathDB" id="TrichDB:TVAGG3_0558700"/>
<dbReference type="EMBL" id="DS113912">
    <property type="protein sequence ID" value="EAX93436.1"/>
    <property type="molecule type" value="Genomic_DNA"/>
</dbReference>
<feature type="domain" description="Cilia- and flagella-associated protein 69 ARM repeats" evidence="2">
    <location>
        <begin position="554"/>
        <end position="736"/>
    </location>
</feature>
<evidence type="ECO:0000256" key="1">
    <source>
        <dbReference type="SAM" id="MobiDB-lite"/>
    </source>
</evidence>
<reference evidence="3" key="1">
    <citation type="submission" date="2006-10" db="EMBL/GenBank/DDBJ databases">
        <authorList>
            <person name="Amadeo P."/>
            <person name="Zhao Q."/>
            <person name="Wortman J."/>
            <person name="Fraser-Liggett C."/>
            <person name="Carlton J."/>
        </authorList>
    </citation>
    <scope>NUCLEOTIDE SEQUENCE</scope>
    <source>
        <strain evidence="3">G3</strain>
    </source>
</reference>
<evidence type="ECO:0000259" key="2">
    <source>
        <dbReference type="Pfam" id="PF21049"/>
    </source>
</evidence>
<dbReference type="InterPro" id="IPR048733">
    <property type="entry name" value="CFA69_ARM_dom"/>
</dbReference>
<dbReference type="KEGG" id="tva:4751154"/>
<dbReference type="SUPFAM" id="SSF48371">
    <property type="entry name" value="ARM repeat"/>
    <property type="match status" value="1"/>
</dbReference>
<organism evidence="3 4">
    <name type="scientific">Trichomonas vaginalis (strain ATCC PRA-98 / G3)</name>
    <dbReference type="NCBI Taxonomy" id="412133"/>
    <lineage>
        <taxon>Eukaryota</taxon>
        <taxon>Metamonada</taxon>
        <taxon>Parabasalia</taxon>
        <taxon>Trichomonadida</taxon>
        <taxon>Trichomonadidae</taxon>
        <taxon>Trichomonas</taxon>
    </lineage>
</organism>
<sequence length="946" mass="107071">MKSQGKTAPPGFALCNPVTQNLQTTYMSAQKDKIQELFSMDQGNCPNWQTAVLKELIDDNKAGFFVTDLAQLQELIQHLLEPLKTGENSMLPFLKQIISLSIVPFRKLSNGDDVRNFNHIGGFFASLCPVLKLPFQDLQIEAAKSIYWFAKNCGPLTTADESTFRHFYPITDDNALYSLIPQQLCVDQVIAVFCDSFTDFLTKVKYDPINTDILTLAFNSLFEFVKRGQSKHIPSGFLTTILNFIIDNSEIIHSPPGDKKEGPDPICTTRVLAYALMFIDALIQESKEAMNICISSLSTLWSFFVDTLFACFKNVQKCIRNEILGIIILTLQKCPPKCVDTSLSNKMFDLLQKIAQLPLDVSDTIIYSSKERSIRLTHEPVDIELLLLSQDLILWLDNIDIPPTEEFTNHQIDVLRGEVNKYLVPHLPEFTRQALLIIRFNPVHLSDAGIDVLRGMIQNPSSTELLFYTLMLMLDIPNRFKTTEDVKSLMALPRQNEKILSLVLSNLAAQIRPPKDKSEEEAEAEGPEAALAQEFVDLQGIDILKQCFTSEFAEVVASSIDCARACVPFCFKDIDQRFIFMLLDCADAAPTLLRYAFVGLFLDLITPSFVESAMLWRSLNTNANIQRTIVRWWRQEEERLSIKYDKCIIIDADRPLDGHPLVTKNEFPPKPDRKWLLDKNSLDPPSKSYKLDIRARLFLFLSAFPPLDPNDCKPTDRIKELMIRSYRELKTGAVWSDLKDQLKDESVKPLHDDKLLIENNISEMRSRALDIQEKQCEIWQQCENDRLAMEKRTYNQLADGLKTAQYVAENYKAIVNSQPVTVARSFQGRTVKGEDVLVRTGNLRTIAKQEVMMTDSTNQVNAAQEREKEIEENYINDCLKDESISYLVQLMKNNSSTKNSPKAVQSSTQLASVPSNLGQENISAVASANQVNPAASENPPQEAPAN</sequence>
<accession>A2FNS3</accession>
<feature type="compositionally biased region" description="Polar residues" evidence="1">
    <location>
        <begin position="895"/>
        <end position="939"/>
    </location>
</feature>
<feature type="region of interest" description="Disordered" evidence="1">
    <location>
        <begin position="895"/>
        <end position="946"/>
    </location>
</feature>
<dbReference type="InterPro" id="IPR016024">
    <property type="entry name" value="ARM-type_fold"/>
</dbReference>
<evidence type="ECO:0000313" key="3">
    <source>
        <dbReference type="EMBL" id="EAX93436.1"/>
    </source>
</evidence>
<name>A2FNS3_TRIV3</name>
<reference evidence="3" key="2">
    <citation type="journal article" date="2007" name="Science">
        <title>Draft genome sequence of the sexually transmitted pathogen Trichomonas vaginalis.</title>
        <authorList>
            <person name="Carlton J.M."/>
            <person name="Hirt R.P."/>
            <person name="Silva J.C."/>
            <person name="Delcher A.L."/>
            <person name="Schatz M."/>
            <person name="Zhao Q."/>
            <person name="Wortman J.R."/>
            <person name="Bidwell S.L."/>
            <person name="Alsmark U.C.M."/>
            <person name="Besteiro S."/>
            <person name="Sicheritz-Ponten T."/>
            <person name="Noel C.J."/>
            <person name="Dacks J.B."/>
            <person name="Foster P.G."/>
            <person name="Simillion C."/>
            <person name="Van de Peer Y."/>
            <person name="Miranda-Saavedra D."/>
            <person name="Barton G.J."/>
            <person name="Westrop G.D."/>
            <person name="Mueller S."/>
            <person name="Dessi D."/>
            <person name="Fiori P.L."/>
            <person name="Ren Q."/>
            <person name="Paulsen I."/>
            <person name="Zhang H."/>
            <person name="Bastida-Corcuera F.D."/>
            <person name="Simoes-Barbosa A."/>
            <person name="Brown M.T."/>
            <person name="Hayes R.D."/>
            <person name="Mukherjee M."/>
            <person name="Okumura C.Y."/>
            <person name="Schneider R."/>
            <person name="Smith A.J."/>
            <person name="Vanacova S."/>
            <person name="Villalvazo M."/>
            <person name="Haas B.J."/>
            <person name="Pertea M."/>
            <person name="Feldblyum T.V."/>
            <person name="Utterback T.R."/>
            <person name="Shu C.L."/>
            <person name="Osoegawa K."/>
            <person name="de Jong P.J."/>
            <person name="Hrdy I."/>
            <person name="Horvathova L."/>
            <person name="Zubacova Z."/>
            <person name="Dolezal P."/>
            <person name="Malik S.B."/>
            <person name="Logsdon J.M. Jr."/>
            <person name="Henze K."/>
            <person name="Gupta A."/>
            <person name="Wang C.C."/>
            <person name="Dunne R.L."/>
            <person name="Upcroft J.A."/>
            <person name="Upcroft P."/>
            <person name="White O."/>
            <person name="Salzberg S.L."/>
            <person name="Tang P."/>
            <person name="Chiu C.-H."/>
            <person name="Lee Y.-S."/>
            <person name="Embley T.M."/>
            <person name="Coombs G.H."/>
            <person name="Mottram J.C."/>
            <person name="Tachezy J."/>
            <person name="Fraser-Liggett C.M."/>
            <person name="Johnson P.J."/>
        </authorList>
    </citation>
    <scope>NUCLEOTIDE SEQUENCE [LARGE SCALE GENOMIC DNA]</scope>
    <source>
        <strain evidence="3">G3</strain>
    </source>
</reference>
<dbReference type="Pfam" id="PF21049">
    <property type="entry name" value="CFA69_ARM_rpt"/>
    <property type="match status" value="1"/>
</dbReference>
<proteinExistence type="predicted"/>